<organism evidence="2 3">
    <name type="scientific">Prunus armeniaca</name>
    <name type="common">Apricot</name>
    <name type="synonym">Armeniaca vulgaris</name>
    <dbReference type="NCBI Taxonomy" id="36596"/>
    <lineage>
        <taxon>Eukaryota</taxon>
        <taxon>Viridiplantae</taxon>
        <taxon>Streptophyta</taxon>
        <taxon>Embryophyta</taxon>
        <taxon>Tracheophyta</taxon>
        <taxon>Spermatophyta</taxon>
        <taxon>Magnoliopsida</taxon>
        <taxon>eudicotyledons</taxon>
        <taxon>Gunneridae</taxon>
        <taxon>Pentapetalae</taxon>
        <taxon>rosids</taxon>
        <taxon>fabids</taxon>
        <taxon>Rosales</taxon>
        <taxon>Rosaceae</taxon>
        <taxon>Amygdaloideae</taxon>
        <taxon>Amygdaleae</taxon>
        <taxon>Prunus</taxon>
    </lineage>
</organism>
<dbReference type="Proteomes" id="UP000507245">
    <property type="component" value="Unassembled WGS sequence"/>
</dbReference>
<feature type="transmembrane region" description="Helical" evidence="1">
    <location>
        <begin position="6"/>
        <end position="31"/>
    </location>
</feature>
<gene>
    <name evidence="2" type="ORF">ORAREDHAP_LOCUS25359</name>
</gene>
<evidence type="ECO:0000256" key="1">
    <source>
        <dbReference type="SAM" id="Phobius"/>
    </source>
</evidence>
<evidence type="ECO:0000313" key="3">
    <source>
        <dbReference type="Proteomes" id="UP000507245"/>
    </source>
</evidence>
<keyword evidence="1" id="KW-0812">Transmembrane</keyword>
<reference evidence="3" key="1">
    <citation type="journal article" date="2020" name="Genome Biol.">
        <title>Gamete binning: chromosome-level and haplotype-resolved genome assembly enabled by high-throughput single-cell sequencing of gamete genomes.</title>
        <authorList>
            <person name="Campoy J.A."/>
            <person name="Sun H."/>
            <person name="Goel M."/>
            <person name="Jiao W.-B."/>
            <person name="Folz-Donahue K."/>
            <person name="Wang N."/>
            <person name="Rubio M."/>
            <person name="Liu C."/>
            <person name="Kukat C."/>
            <person name="Ruiz D."/>
            <person name="Huettel B."/>
            <person name="Schneeberger K."/>
        </authorList>
    </citation>
    <scope>NUCLEOTIDE SEQUENCE [LARGE SCALE GENOMIC DNA]</scope>
    <source>
        <strain evidence="3">cv. Rojo Pasion</strain>
    </source>
</reference>
<keyword evidence="1" id="KW-1133">Transmembrane helix</keyword>
<dbReference type="AlphaFoldDB" id="A0A6J5WYT3"/>
<dbReference type="OrthoDB" id="4062651at2759"/>
<accession>A0A6J5WYT3</accession>
<keyword evidence="3" id="KW-1185">Reference proteome</keyword>
<name>A0A6J5WYT3_PRUAR</name>
<dbReference type="EMBL" id="CAEKKB010000004">
    <property type="protein sequence ID" value="CAB4306986.1"/>
    <property type="molecule type" value="Genomic_DNA"/>
</dbReference>
<protein>
    <submittedName>
        <fullName evidence="2">Uncharacterized protein</fullName>
    </submittedName>
</protein>
<proteinExistence type="predicted"/>
<evidence type="ECO:0000313" key="2">
    <source>
        <dbReference type="EMBL" id="CAB4306986.1"/>
    </source>
</evidence>
<keyword evidence="1" id="KW-0472">Membrane</keyword>
<sequence length="87" mass="9693">MLIEQLPLVILMVGVYVMLGSVITTTVAQALSQALPGFPDKCGNLTIPYPFGRLSHHLQHIHRNPQQHSGATSLSLPFPLMRLRCRY</sequence>